<feature type="binding site" evidence="1">
    <location>
        <begin position="8"/>
        <end position="15"/>
    </location>
    <ligand>
        <name>substrate</name>
    </ligand>
</feature>
<accession>A0A371IXQ4</accession>
<dbReference type="Gene3D" id="3.40.50.1240">
    <property type="entry name" value="Phosphoglycerate mutase-like"/>
    <property type="match status" value="1"/>
</dbReference>
<evidence type="ECO:0000256" key="1">
    <source>
        <dbReference type="PIRSR" id="PIRSR613078-2"/>
    </source>
</evidence>
<feature type="non-terminal residue" evidence="2">
    <location>
        <position position="71"/>
    </location>
</feature>
<name>A0A371IXQ4_9FIRM</name>
<dbReference type="EMBL" id="NOJY02000092">
    <property type="protein sequence ID" value="RDY25260.1"/>
    <property type="molecule type" value="Genomic_DNA"/>
</dbReference>
<proteinExistence type="predicted"/>
<protein>
    <submittedName>
        <fullName evidence="2">Phosphoglycerate mutase family protein</fullName>
    </submittedName>
</protein>
<keyword evidence="3" id="KW-1185">Reference proteome</keyword>
<dbReference type="RefSeq" id="WP_147295858.1">
    <property type="nucleotide sequence ID" value="NZ_NOJY02000092.1"/>
</dbReference>
<feature type="binding site" evidence="1">
    <location>
        <position position="58"/>
    </location>
    <ligand>
        <name>substrate</name>
    </ligand>
</feature>
<evidence type="ECO:0000313" key="3">
    <source>
        <dbReference type="Proteomes" id="UP000215694"/>
    </source>
</evidence>
<organism evidence="2 3">
    <name type="scientific">Romboutsia weinsteinii</name>
    <dbReference type="NCBI Taxonomy" id="2020949"/>
    <lineage>
        <taxon>Bacteria</taxon>
        <taxon>Bacillati</taxon>
        <taxon>Bacillota</taxon>
        <taxon>Clostridia</taxon>
        <taxon>Peptostreptococcales</taxon>
        <taxon>Peptostreptococcaceae</taxon>
        <taxon>Romboutsia</taxon>
    </lineage>
</organism>
<gene>
    <name evidence="2" type="ORF">CHL78_019140</name>
</gene>
<sequence length="71" mass="8268">MTRLILVRHALTEDNQNNRLSGHIDSKVSIEGKKQIDKITTFFKEIYIDNIYTTTSSRTKDTVYELSLIHI</sequence>
<evidence type="ECO:0000313" key="2">
    <source>
        <dbReference type="EMBL" id="RDY25260.1"/>
    </source>
</evidence>
<dbReference type="Proteomes" id="UP000215694">
    <property type="component" value="Unassembled WGS sequence"/>
</dbReference>
<dbReference type="InterPro" id="IPR029033">
    <property type="entry name" value="His_PPase_superfam"/>
</dbReference>
<dbReference type="InterPro" id="IPR013078">
    <property type="entry name" value="His_Pase_superF_clade-1"/>
</dbReference>
<dbReference type="SUPFAM" id="SSF53254">
    <property type="entry name" value="Phosphoglycerate mutase-like"/>
    <property type="match status" value="1"/>
</dbReference>
<comment type="caution">
    <text evidence="2">The sequence shown here is derived from an EMBL/GenBank/DDBJ whole genome shotgun (WGS) entry which is preliminary data.</text>
</comment>
<dbReference type="Pfam" id="PF00300">
    <property type="entry name" value="His_Phos_1"/>
    <property type="match status" value="1"/>
</dbReference>
<dbReference type="AlphaFoldDB" id="A0A371IXQ4"/>
<reference evidence="2 3" key="1">
    <citation type="journal article" date="2017" name="Genome Announc.">
        <title>Draft Genome Sequence of Romboutsia weinsteinii sp. nov. Strain CCRI-19649(T) Isolated from Surface Water.</title>
        <authorList>
            <person name="Maheux A.F."/>
            <person name="Boudreau D.K."/>
            <person name="Berube E."/>
            <person name="Boissinot M."/>
            <person name="Cantin P."/>
            <person name="Raymond F."/>
            <person name="Corbeil J."/>
            <person name="Omar R.F."/>
            <person name="Bergeron M.G."/>
        </authorList>
    </citation>
    <scope>NUCLEOTIDE SEQUENCE [LARGE SCALE GENOMIC DNA]</scope>
    <source>
        <strain evidence="2 3">CCRI-19649</strain>
    </source>
</reference>